<feature type="domain" description="ABM" evidence="1">
    <location>
        <begin position="4"/>
        <end position="95"/>
    </location>
</feature>
<dbReference type="Proteomes" id="UP001589896">
    <property type="component" value="Unassembled WGS sequence"/>
</dbReference>
<keyword evidence="3" id="KW-1185">Reference proteome</keyword>
<dbReference type="InterPro" id="IPR007138">
    <property type="entry name" value="ABM_dom"/>
</dbReference>
<sequence length="105" mass="11872">MNGTTLINVFQVPPARDEEFLKLWEQANDMLRAASGYASTRLHRALQPDAKYRYINVAQIESIERWRGVIMSAAFQELSAKMAEFQPAPALFTVVREHELSSSTG</sequence>
<comment type="caution">
    <text evidence="2">The sequence shown here is derived from an EMBL/GenBank/DDBJ whole genome shotgun (WGS) entry which is preliminary data.</text>
</comment>
<dbReference type="RefSeq" id="WP_386676846.1">
    <property type="nucleotide sequence ID" value="NZ_JBHLTG010000016.1"/>
</dbReference>
<dbReference type="PROSITE" id="PS51725">
    <property type="entry name" value="ABM"/>
    <property type="match status" value="1"/>
</dbReference>
<evidence type="ECO:0000313" key="2">
    <source>
        <dbReference type="EMBL" id="MFC0682646.1"/>
    </source>
</evidence>
<organism evidence="2 3">
    <name type="scientific">Lysobacter korlensis</name>
    <dbReference type="NCBI Taxonomy" id="553636"/>
    <lineage>
        <taxon>Bacteria</taxon>
        <taxon>Pseudomonadati</taxon>
        <taxon>Pseudomonadota</taxon>
        <taxon>Gammaproteobacteria</taxon>
        <taxon>Lysobacterales</taxon>
        <taxon>Lysobacteraceae</taxon>
        <taxon>Lysobacter</taxon>
    </lineage>
</organism>
<dbReference type="Gene3D" id="3.30.70.100">
    <property type="match status" value="1"/>
</dbReference>
<evidence type="ECO:0000313" key="3">
    <source>
        <dbReference type="Proteomes" id="UP001589896"/>
    </source>
</evidence>
<name>A0ABV6S087_9GAMM</name>
<dbReference type="EMBL" id="JBHLTG010000016">
    <property type="protein sequence ID" value="MFC0682646.1"/>
    <property type="molecule type" value="Genomic_DNA"/>
</dbReference>
<evidence type="ECO:0000259" key="1">
    <source>
        <dbReference type="PROSITE" id="PS51725"/>
    </source>
</evidence>
<protein>
    <submittedName>
        <fullName evidence="2">Antibiotic biosynthesis monooxygenase family protein</fullName>
        <ecNumber evidence="2">1.14.-.-</ecNumber>
    </submittedName>
</protein>
<keyword evidence="2" id="KW-0560">Oxidoreductase</keyword>
<dbReference type="GO" id="GO:0004497">
    <property type="term" value="F:monooxygenase activity"/>
    <property type="evidence" value="ECO:0007669"/>
    <property type="project" value="UniProtKB-KW"/>
</dbReference>
<proteinExistence type="predicted"/>
<gene>
    <name evidence="2" type="ORF">ACFFGH_32860</name>
</gene>
<dbReference type="EC" id="1.14.-.-" evidence="2"/>
<accession>A0ABV6S087</accession>
<keyword evidence="2" id="KW-0503">Monooxygenase</keyword>
<dbReference type="SUPFAM" id="SSF54909">
    <property type="entry name" value="Dimeric alpha+beta barrel"/>
    <property type="match status" value="1"/>
</dbReference>
<reference evidence="2 3" key="1">
    <citation type="submission" date="2024-09" db="EMBL/GenBank/DDBJ databases">
        <authorList>
            <person name="Sun Q."/>
            <person name="Mori K."/>
        </authorList>
    </citation>
    <scope>NUCLEOTIDE SEQUENCE [LARGE SCALE GENOMIC DNA]</scope>
    <source>
        <strain evidence="2 3">KCTC 23076</strain>
    </source>
</reference>
<dbReference type="Pfam" id="PF03992">
    <property type="entry name" value="ABM"/>
    <property type="match status" value="1"/>
</dbReference>
<dbReference type="InterPro" id="IPR011008">
    <property type="entry name" value="Dimeric_a/b-barrel"/>
</dbReference>